<gene>
    <name evidence="2" type="ORF">ACEZDE_27555</name>
</gene>
<dbReference type="RefSeq" id="WP_380541482.1">
    <property type="nucleotide sequence ID" value="NZ_JBHFAB010000025.1"/>
</dbReference>
<name>A0ABV6W3L2_9ACTN</name>
<protein>
    <submittedName>
        <fullName evidence="2">CopG family transcriptional regulator</fullName>
    </submittedName>
</protein>
<accession>A0ABV6W3L2</accession>
<dbReference type="EMBL" id="JBHFAB010000025">
    <property type="protein sequence ID" value="MFC1420373.1"/>
    <property type="molecule type" value="Genomic_DNA"/>
</dbReference>
<sequence>MGSKKVTVTIPEDLLEEIRADAAERGISAYVAEALRFKHDRDRLLELVGWLEEEHGPVTDSERSAAYESMDDLDAEHRRRQAGHRGNGNDGGAVPRRPR</sequence>
<feature type="compositionally biased region" description="Basic and acidic residues" evidence="1">
    <location>
        <begin position="55"/>
        <end position="65"/>
    </location>
</feature>
<organism evidence="2 3">
    <name type="scientific">Streptacidiphilus cavernicola</name>
    <dbReference type="NCBI Taxonomy" id="3342716"/>
    <lineage>
        <taxon>Bacteria</taxon>
        <taxon>Bacillati</taxon>
        <taxon>Actinomycetota</taxon>
        <taxon>Actinomycetes</taxon>
        <taxon>Kitasatosporales</taxon>
        <taxon>Streptomycetaceae</taxon>
        <taxon>Streptacidiphilus</taxon>
    </lineage>
</organism>
<evidence type="ECO:0000256" key="1">
    <source>
        <dbReference type="SAM" id="MobiDB-lite"/>
    </source>
</evidence>
<proteinExistence type="predicted"/>
<keyword evidence="3" id="KW-1185">Reference proteome</keyword>
<comment type="caution">
    <text evidence="2">The sequence shown here is derived from an EMBL/GenBank/DDBJ whole genome shotgun (WGS) entry which is preliminary data.</text>
</comment>
<dbReference type="Proteomes" id="UP001592531">
    <property type="component" value="Unassembled WGS sequence"/>
</dbReference>
<evidence type="ECO:0000313" key="3">
    <source>
        <dbReference type="Proteomes" id="UP001592531"/>
    </source>
</evidence>
<feature type="region of interest" description="Disordered" evidence="1">
    <location>
        <begin position="55"/>
        <end position="99"/>
    </location>
</feature>
<evidence type="ECO:0000313" key="2">
    <source>
        <dbReference type="EMBL" id="MFC1420373.1"/>
    </source>
</evidence>
<reference evidence="2 3" key="1">
    <citation type="submission" date="2024-09" db="EMBL/GenBank/DDBJ databases">
        <authorList>
            <person name="Lee S.D."/>
        </authorList>
    </citation>
    <scope>NUCLEOTIDE SEQUENCE [LARGE SCALE GENOMIC DNA]</scope>
    <source>
        <strain evidence="2 3">N8-3</strain>
    </source>
</reference>